<evidence type="ECO:0000256" key="2">
    <source>
        <dbReference type="ARBA" id="ARBA00023002"/>
    </source>
</evidence>
<dbReference type="PROSITE" id="PS00061">
    <property type="entry name" value="ADH_SHORT"/>
    <property type="match status" value="1"/>
</dbReference>
<proteinExistence type="inferred from homology"/>
<dbReference type="KEGG" id="spoa:EQM13_15130"/>
<dbReference type="PANTHER" id="PTHR44196:SF1">
    <property type="entry name" value="DEHYDROGENASE_REDUCTASE SDR FAMILY MEMBER 7B"/>
    <property type="match status" value="1"/>
</dbReference>
<dbReference type="SUPFAM" id="SSF51735">
    <property type="entry name" value="NAD(P)-binding Rossmann-fold domains"/>
    <property type="match status" value="1"/>
</dbReference>
<dbReference type="OrthoDB" id="9808814at2"/>
<dbReference type="EMBL" id="CP035282">
    <property type="protein sequence ID" value="QAT62804.1"/>
    <property type="molecule type" value="Genomic_DNA"/>
</dbReference>
<organism evidence="3 4">
    <name type="scientific">Acidilutibacter cellobiosedens</name>
    <dbReference type="NCBI Taxonomy" id="2507161"/>
    <lineage>
        <taxon>Bacteria</taxon>
        <taxon>Bacillati</taxon>
        <taxon>Bacillota</taxon>
        <taxon>Tissierellia</taxon>
        <taxon>Tissierellales</taxon>
        <taxon>Acidilutibacteraceae</taxon>
        <taxon>Acidilutibacter</taxon>
    </lineage>
</organism>
<dbReference type="PRINTS" id="PR00081">
    <property type="entry name" value="GDHRDH"/>
</dbReference>
<dbReference type="CDD" id="cd05233">
    <property type="entry name" value="SDR_c"/>
    <property type="match status" value="1"/>
</dbReference>
<evidence type="ECO:0000256" key="1">
    <source>
        <dbReference type="ARBA" id="ARBA00006484"/>
    </source>
</evidence>
<evidence type="ECO:0000313" key="3">
    <source>
        <dbReference type="EMBL" id="QAT62804.1"/>
    </source>
</evidence>
<dbReference type="Proteomes" id="UP000287969">
    <property type="component" value="Chromosome"/>
</dbReference>
<dbReference type="Gene3D" id="3.40.50.720">
    <property type="entry name" value="NAD(P)-binding Rossmann-like Domain"/>
    <property type="match status" value="1"/>
</dbReference>
<dbReference type="AlphaFoldDB" id="A0A410QG49"/>
<dbReference type="InterPro" id="IPR036291">
    <property type="entry name" value="NAD(P)-bd_dom_sf"/>
</dbReference>
<keyword evidence="2" id="KW-0560">Oxidoreductase</keyword>
<reference evidence="4" key="1">
    <citation type="submission" date="2019-01" db="EMBL/GenBank/DDBJ databases">
        <title>Draft genomes of a novel of Sporanaerobacter strains.</title>
        <authorList>
            <person name="Ma S."/>
        </authorList>
    </citation>
    <scope>NUCLEOTIDE SEQUENCE [LARGE SCALE GENOMIC DNA]</scope>
    <source>
        <strain evidence="4">NJN-17</strain>
    </source>
</reference>
<dbReference type="GO" id="GO:0016491">
    <property type="term" value="F:oxidoreductase activity"/>
    <property type="evidence" value="ECO:0007669"/>
    <property type="project" value="UniProtKB-KW"/>
</dbReference>
<protein>
    <submittedName>
        <fullName evidence="3">SDR family oxidoreductase</fullName>
    </submittedName>
</protein>
<dbReference type="InterPro" id="IPR002347">
    <property type="entry name" value="SDR_fam"/>
</dbReference>
<dbReference type="Pfam" id="PF00106">
    <property type="entry name" value="adh_short"/>
    <property type="match status" value="1"/>
</dbReference>
<gene>
    <name evidence="3" type="ORF">EQM13_15130</name>
</gene>
<accession>A0A410QG49</accession>
<dbReference type="RefSeq" id="WP_071140729.1">
    <property type="nucleotide sequence ID" value="NZ_CP035282.1"/>
</dbReference>
<dbReference type="PANTHER" id="PTHR44196">
    <property type="entry name" value="DEHYDROGENASE/REDUCTASE SDR FAMILY MEMBER 7B"/>
    <property type="match status" value="1"/>
</dbReference>
<name>A0A410QG49_9FIRM</name>
<evidence type="ECO:0000313" key="4">
    <source>
        <dbReference type="Proteomes" id="UP000287969"/>
    </source>
</evidence>
<dbReference type="GO" id="GO:0016020">
    <property type="term" value="C:membrane"/>
    <property type="evidence" value="ECO:0007669"/>
    <property type="project" value="TreeGrafter"/>
</dbReference>
<dbReference type="InterPro" id="IPR020904">
    <property type="entry name" value="Sc_DH/Rdtase_CS"/>
</dbReference>
<keyword evidence="4" id="KW-1185">Reference proteome</keyword>
<comment type="similarity">
    <text evidence="1">Belongs to the short-chain dehydrogenases/reductases (SDR) family.</text>
</comment>
<sequence length="262" mass="29192">MNLKGKRIVITGASSGIGWALLKRLSASGASVVGVSRNPQRIIDELGNRGIKTITCDVSDPIQVDRMLEEATELMGGIDIFVANAGFAYYGKIGNSNWEKIEQIYKTNVISPIYTLQKLTENNKTEPLIFMVTISALGKMVLPGFSLYNSTKFALDGFVRTYRMERPKNVKIIPVYPVANFTPFFEKAGGPDTPMPLLARQFPSMTALCMKIGLQVEARSVYPSIIFIIRCILSRVTPVDVLVQIVERIRFSGWLKRHGERN</sequence>